<dbReference type="KEGG" id="cai:Caci_6704"/>
<evidence type="ECO:0000313" key="2">
    <source>
        <dbReference type="EMBL" id="ACU75550.1"/>
    </source>
</evidence>
<dbReference type="EMBL" id="CP001700">
    <property type="protein sequence ID" value="ACU75550.1"/>
    <property type="molecule type" value="Genomic_DNA"/>
</dbReference>
<dbReference type="eggNOG" id="ENOG5032V71">
    <property type="taxonomic scope" value="Bacteria"/>
</dbReference>
<evidence type="ECO:0000313" key="3">
    <source>
        <dbReference type="Proteomes" id="UP000000851"/>
    </source>
</evidence>
<dbReference type="STRING" id="479433.Caci_6704"/>
<proteinExistence type="predicted"/>
<sequence length="325" mass="32731" precursor="true">MVNGLISRSRVQGAYALAGVLLVGSLAACGGGSSKSTAAAQTSDAGSSDSTSVAVTTSSPSPTAMSSAAYAQSLTAISGQLGPDFQAVVTAETPDAVKSALTKLSADAQALSDNGVPNDPPDALSAPNGKLSRALADLSTSADTTAKDVGTEVCTSASALAEFTRSAGATGLRDVATSLNSVDPTYGKALAGFLPAPIADQNRQLGNGQVLRHSSGPGSLTINNSGTDAVVTLTKTGTKTPVASVYVRANAKTTLSDIPGSVFDIYVTSGQDWDSAAQKFTRQCGFTKTDSTWDFSDSDWTLTLTEQVNGNLSVSPLNPGDAPNP</sequence>
<gene>
    <name evidence="2" type="ordered locus">Caci_6704</name>
</gene>
<dbReference type="AlphaFoldDB" id="C7Q057"/>
<organism evidence="2 3">
    <name type="scientific">Catenulispora acidiphila (strain DSM 44928 / JCM 14897 / NBRC 102108 / NRRL B-24433 / ID139908)</name>
    <dbReference type="NCBI Taxonomy" id="479433"/>
    <lineage>
        <taxon>Bacteria</taxon>
        <taxon>Bacillati</taxon>
        <taxon>Actinomycetota</taxon>
        <taxon>Actinomycetes</taxon>
        <taxon>Catenulisporales</taxon>
        <taxon>Catenulisporaceae</taxon>
        <taxon>Catenulispora</taxon>
    </lineage>
</organism>
<feature type="region of interest" description="Disordered" evidence="1">
    <location>
        <begin position="37"/>
        <end position="64"/>
    </location>
</feature>
<dbReference type="Proteomes" id="UP000000851">
    <property type="component" value="Chromosome"/>
</dbReference>
<dbReference type="InParanoid" id="C7Q057"/>
<protein>
    <submittedName>
        <fullName evidence="2">Uncharacterized protein</fullName>
    </submittedName>
</protein>
<accession>C7Q057</accession>
<evidence type="ECO:0000256" key="1">
    <source>
        <dbReference type="SAM" id="MobiDB-lite"/>
    </source>
</evidence>
<keyword evidence="3" id="KW-1185">Reference proteome</keyword>
<reference evidence="2 3" key="1">
    <citation type="journal article" date="2009" name="Stand. Genomic Sci.">
        <title>Complete genome sequence of Catenulispora acidiphila type strain (ID 139908).</title>
        <authorList>
            <person name="Copeland A."/>
            <person name="Lapidus A."/>
            <person name="Glavina Del Rio T."/>
            <person name="Nolan M."/>
            <person name="Lucas S."/>
            <person name="Chen F."/>
            <person name="Tice H."/>
            <person name="Cheng J.F."/>
            <person name="Bruce D."/>
            <person name="Goodwin L."/>
            <person name="Pitluck S."/>
            <person name="Mikhailova N."/>
            <person name="Pati A."/>
            <person name="Ivanova N."/>
            <person name="Mavromatis K."/>
            <person name="Chen A."/>
            <person name="Palaniappan K."/>
            <person name="Chain P."/>
            <person name="Land M."/>
            <person name="Hauser L."/>
            <person name="Chang Y.J."/>
            <person name="Jeffries C.D."/>
            <person name="Chertkov O."/>
            <person name="Brettin T."/>
            <person name="Detter J.C."/>
            <person name="Han C."/>
            <person name="Ali Z."/>
            <person name="Tindall B.J."/>
            <person name="Goker M."/>
            <person name="Bristow J."/>
            <person name="Eisen J.A."/>
            <person name="Markowitz V."/>
            <person name="Hugenholtz P."/>
            <person name="Kyrpides N.C."/>
            <person name="Klenk H.P."/>
        </authorList>
    </citation>
    <scope>NUCLEOTIDE SEQUENCE [LARGE SCALE GENOMIC DNA]</scope>
    <source>
        <strain evidence="3">DSM 44928 / JCM 14897 / NBRC 102108 / NRRL B-24433 / ID139908</strain>
    </source>
</reference>
<name>C7Q057_CATAD</name>
<dbReference type="RefSeq" id="WP_015795279.1">
    <property type="nucleotide sequence ID" value="NC_013131.1"/>
</dbReference>
<dbReference type="HOGENOM" id="CLU_069096_0_0_11"/>